<evidence type="ECO:0000313" key="3">
    <source>
        <dbReference type="EMBL" id="TLS35754.1"/>
    </source>
</evidence>
<dbReference type="AlphaFoldDB" id="A0A5R9F5J9"/>
<proteinExistence type="predicted"/>
<feature type="compositionally biased region" description="Basic and acidic residues" evidence="1">
    <location>
        <begin position="141"/>
        <end position="186"/>
    </location>
</feature>
<accession>A0A5R9F5J9</accession>
<keyword evidence="2" id="KW-0732">Signal</keyword>
<feature type="compositionally biased region" description="Polar residues" evidence="1">
    <location>
        <begin position="231"/>
        <end position="244"/>
    </location>
</feature>
<feature type="compositionally biased region" description="Basic and acidic residues" evidence="1">
    <location>
        <begin position="198"/>
        <end position="217"/>
    </location>
</feature>
<reference evidence="3 4" key="1">
    <citation type="submission" date="2019-04" db="EMBL/GenBank/DDBJ databases">
        <title>Bacillus caeni sp. nov., a bacterium isolated from mangrove sediment.</title>
        <authorList>
            <person name="Huang H."/>
            <person name="Mo K."/>
            <person name="Hu Y."/>
        </authorList>
    </citation>
    <scope>NUCLEOTIDE SEQUENCE [LARGE SCALE GENOMIC DNA]</scope>
    <source>
        <strain evidence="3 4">HB172195</strain>
    </source>
</reference>
<evidence type="ECO:0000256" key="2">
    <source>
        <dbReference type="SAM" id="SignalP"/>
    </source>
</evidence>
<organism evidence="3 4">
    <name type="scientific">Exobacillus caeni</name>
    <dbReference type="NCBI Taxonomy" id="2574798"/>
    <lineage>
        <taxon>Bacteria</taxon>
        <taxon>Bacillati</taxon>
        <taxon>Bacillota</taxon>
        <taxon>Bacilli</taxon>
        <taxon>Bacillales</taxon>
        <taxon>Guptibacillaceae</taxon>
        <taxon>Exobacillus</taxon>
    </lineage>
</organism>
<feature type="region of interest" description="Disordered" evidence="1">
    <location>
        <begin position="46"/>
        <end position="257"/>
    </location>
</feature>
<sequence length="315" mass="34754">MHFRGLILKGLLAGAVLFFPSDAFAEKNDQAKDHNGKSAEEVISKTVEAAAGKEPGSISPMSEDGQKVEQKPASADHSNSHKPDKSEKTIQLPDTASEKAQKTVNSAVNKAAKKLPFGKPENIQGQQKGQKKGNKPSISNKENHPIDKKDGESSKKSLHTVDVKEKTKKTEVKTKPIKPQPEKKETPPIATSKKDHKKKVEETDNEEMDKSDAKKGSDFPYPQEKLPNDIQVITSSHSTKTPGGSSKDRTGNGSSSGYVDKWLELDQYWNFKLTQPFVSRAHVYRNQWVNAPPSPPPETAPFFLITMFDKVTNND</sequence>
<name>A0A5R9F5J9_9BACL</name>
<dbReference type="RefSeq" id="WP_138128531.1">
    <property type="nucleotide sequence ID" value="NZ_SWLG01000017.1"/>
</dbReference>
<gene>
    <name evidence="3" type="ORF">FCL54_19060</name>
</gene>
<dbReference type="OrthoDB" id="2830979at2"/>
<keyword evidence="4" id="KW-1185">Reference proteome</keyword>
<dbReference type="Proteomes" id="UP000308230">
    <property type="component" value="Unassembled WGS sequence"/>
</dbReference>
<feature type="signal peptide" evidence="2">
    <location>
        <begin position="1"/>
        <end position="25"/>
    </location>
</feature>
<dbReference type="EMBL" id="SWLG01000017">
    <property type="protein sequence ID" value="TLS35754.1"/>
    <property type="molecule type" value="Genomic_DNA"/>
</dbReference>
<evidence type="ECO:0000256" key="1">
    <source>
        <dbReference type="SAM" id="MobiDB-lite"/>
    </source>
</evidence>
<protein>
    <submittedName>
        <fullName evidence="3">Uncharacterized protein</fullName>
    </submittedName>
</protein>
<feature type="chain" id="PRO_5024367374" evidence="2">
    <location>
        <begin position="26"/>
        <end position="315"/>
    </location>
</feature>
<evidence type="ECO:0000313" key="4">
    <source>
        <dbReference type="Proteomes" id="UP000308230"/>
    </source>
</evidence>
<feature type="compositionally biased region" description="Basic and acidic residues" evidence="1">
    <location>
        <begin position="78"/>
        <end position="88"/>
    </location>
</feature>
<comment type="caution">
    <text evidence="3">The sequence shown here is derived from an EMBL/GenBank/DDBJ whole genome shotgun (WGS) entry which is preliminary data.</text>
</comment>